<keyword evidence="2" id="KW-1185">Reference proteome</keyword>
<dbReference type="GeneID" id="17320042"/>
<evidence type="ECO:0000313" key="2">
    <source>
        <dbReference type="Proteomes" id="UP000012073"/>
    </source>
</evidence>
<dbReference type="KEGG" id="ccp:CHC_T00007967001"/>
<proteinExistence type="predicted"/>
<evidence type="ECO:0000313" key="1">
    <source>
        <dbReference type="EMBL" id="CDF77469.1"/>
    </source>
</evidence>
<dbReference type="AlphaFoldDB" id="S0F3K0"/>
<dbReference type="RefSeq" id="XP_005712343.1">
    <property type="nucleotide sequence ID" value="XM_005712286.1"/>
</dbReference>
<reference evidence="2" key="1">
    <citation type="journal article" date="2013" name="Proc. Natl. Acad. Sci. U.S.A.">
        <title>Genome structure and metabolic features in the red seaweed Chondrus crispus shed light on evolution of the Archaeplastida.</title>
        <authorList>
            <person name="Collen J."/>
            <person name="Porcel B."/>
            <person name="Carre W."/>
            <person name="Ball S.G."/>
            <person name="Chaparro C."/>
            <person name="Tonon T."/>
            <person name="Barbeyron T."/>
            <person name="Michel G."/>
            <person name="Noel B."/>
            <person name="Valentin K."/>
            <person name="Elias M."/>
            <person name="Artiguenave F."/>
            <person name="Arun A."/>
            <person name="Aury J.M."/>
            <person name="Barbosa-Neto J.F."/>
            <person name="Bothwell J.H."/>
            <person name="Bouget F.Y."/>
            <person name="Brillet L."/>
            <person name="Cabello-Hurtado F."/>
            <person name="Capella-Gutierrez S."/>
            <person name="Charrier B."/>
            <person name="Cladiere L."/>
            <person name="Cock J.M."/>
            <person name="Coelho S.M."/>
            <person name="Colleoni C."/>
            <person name="Czjzek M."/>
            <person name="Da Silva C."/>
            <person name="Delage L."/>
            <person name="Denoeud F."/>
            <person name="Deschamps P."/>
            <person name="Dittami S.M."/>
            <person name="Gabaldon T."/>
            <person name="Gachon C.M."/>
            <person name="Groisillier A."/>
            <person name="Herve C."/>
            <person name="Jabbari K."/>
            <person name="Katinka M."/>
            <person name="Kloareg B."/>
            <person name="Kowalczyk N."/>
            <person name="Labadie K."/>
            <person name="Leblanc C."/>
            <person name="Lopez P.J."/>
            <person name="McLachlan D.H."/>
            <person name="Meslet-Cladiere L."/>
            <person name="Moustafa A."/>
            <person name="Nehr Z."/>
            <person name="Nyvall Collen P."/>
            <person name="Panaud O."/>
            <person name="Partensky F."/>
            <person name="Poulain J."/>
            <person name="Rensing S.A."/>
            <person name="Rousvoal S."/>
            <person name="Samson G."/>
            <person name="Symeonidi A."/>
            <person name="Weissenbach J."/>
            <person name="Zambounis A."/>
            <person name="Wincker P."/>
            <person name="Boyen C."/>
        </authorList>
    </citation>
    <scope>NUCLEOTIDE SEQUENCE [LARGE SCALE GENOMIC DNA]</scope>
    <source>
        <strain evidence="2">cv. Stackhouse</strain>
    </source>
</reference>
<dbReference type="Gramene" id="CDF77469">
    <property type="protein sequence ID" value="CDF77469"/>
    <property type="gene ID" value="CHC_T00007967001"/>
</dbReference>
<name>S0F3K0_CHOCR</name>
<accession>S0F3K0</accession>
<dbReference type="EMBL" id="HG001523">
    <property type="protein sequence ID" value="CDF77469.1"/>
    <property type="molecule type" value="Genomic_DNA"/>
</dbReference>
<dbReference type="Proteomes" id="UP000012073">
    <property type="component" value="Unassembled WGS sequence"/>
</dbReference>
<protein>
    <submittedName>
        <fullName evidence="1">Uncharacterized protein</fullName>
    </submittedName>
</protein>
<sequence>MAMASLLRKQRAPDCDSRELQPLVSYLPNTLTPMYLSKRTQTPFSLTLSTLDFRTSRVTCTVERRDEFPYTGISPQIVFRLLILCESTLPRPLTLLPRKENKILAATTTAQTDITELKDNQKNGNSLQHMGLLQREIERLASFIYQCSLSCKETWQTQTMWLTKPGL</sequence>
<organism evidence="1 2">
    <name type="scientific">Chondrus crispus</name>
    <name type="common">Carrageen Irish moss</name>
    <name type="synonym">Polymorpha crispa</name>
    <dbReference type="NCBI Taxonomy" id="2769"/>
    <lineage>
        <taxon>Eukaryota</taxon>
        <taxon>Rhodophyta</taxon>
        <taxon>Florideophyceae</taxon>
        <taxon>Rhodymeniophycidae</taxon>
        <taxon>Gigartinales</taxon>
        <taxon>Gigartinaceae</taxon>
        <taxon>Chondrus</taxon>
    </lineage>
</organism>
<gene>
    <name evidence="1" type="ORF">CHC_T00007967001</name>
</gene>